<dbReference type="EMBL" id="AP026867">
    <property type="protein sequence ID" value="BDS14683.1"/>
    <property type="molecule type" value="Genomic_DNA"/>
</dbReference>
<dbReference type="PIRSF" id="PIRSF006707">
    <property type="entry name" value="MJ1563"/>
    <property type="match status" value="1"/>
</dbReference>
<dbReference type="CDD" id="cd00090">
    <property type="entry name" value="HTH_ARSR"/>
    <property type="match status" value="1"/>
</dbReference>
<name>A0A915YK33_9BACT</name>
<dbReference type="GO" id="GO:0003700">
    <property type="term" value="F:DNA-binding transcription factor activity"/>
    <property type="evidence" value="ECO:0007669"/>
    <property type="project" value="InterPro"/>
</dbReference>
<dbReference type="InterPro" id="IPR052362">
    <property type="entry name" value="HTH-GbsR_regulator"/>
</dbReference>
<dbReference type="InterPro" id="IPR011991">
    <property type="entry name" value="ArsR-like_HTH"/>
</dbReference>
<dbReference type="Gene3D" id="1.10.10.10">
    <property type="entry name" value="Winged helix-like DNA-binding domain superfamily/Winged helix DNA-binding domain"/>
    <property type="match status" value="1"/>
</dbReference>
<reference evidence="6" key="1">
    <citation type="submission" date="2022-09" db="EMBL/GenBank/DDBJ databases">
        <title>Aureispira anguillicida sp. nov., isolated from Leptocephalus of Japanese eel Anguilla japonica.</title>
        <authorList>
            <person name="Yuasa K."/>
            <person name="Mekata T."/>
            <person name="Ikunari K."/>
        </authorList>
    </citation>
    <scope>NUCLEOTIDE SEQUENCE</scope>
    <source>
        <strain evidence="6">EL160426</strain>
    </source>
</reference>
<evidence type="ECO:0000256" key="2">
    <source>
        <dbReference type="ARBA" id="ARBA00023125"/>
    </source>
</evidence>
<dbReference type="InterPro" id="IPR026282">
    <property type="entry name" value="MJ1563"/>
</dbReference>
<keyword evidence="3 4" id="KW-0804">Transcription</keyword>
<dbReference type="Pfam" id="PF12802">
    <property type="entry name" value="MarR_2"/>
    <property type="match status" value="1"/>
</dbReference>
<keyword evidence="1 4" id="KW-0805">Transcription regulation</keyword>
<dbReference type="PANTHER" id="PTHR38465">
    <property type="entry name" value="HTH-TYPE TRANSCRIPTIONAL REGULATOR MJ1563-RELATED"/>
    <property type="match status" value="1"/>
</dbReference>
<dbReference type="RefSeq" id="WP_264789900.1">
    <property type="nucleotide sequence ID" value="NZ_AP026867.1"/>
</dbReference>
<dbReference type="KEGG" id="aup:AsAng_0054640"/>
<keyword evidence="7" id="KW-1185">Reference proteome</keyword>
<organism evidence="6 7">
    <name type="scientific">Aureispira anguillae</name>
    <dbReference type="NCBI Taxonomy" id="2864201"/>
    <lineage>
        <taxon>Bacteria</taxon>
        <taxon>Pseudomonadati</taxon>
        <taxon>Bacteroidota</taxon>
        <taxon>Saprospiria</taxon>
        <taxon>Saprospirales</taxon>
        <taxon>Saprospiraceae</taxon>
        <taxon>Aureispira</taxon>
    </lineage>
</organism>
<sequence length="165" mass="19176">MELDEAKQKFIQAWGTLGSNWGINRTMAQVHALLLISAEPLCADDIMEKLKISRGNANMNIRALIDWGLVFKELKPGERREYFISERDMWNVVRQIIIHRKKKELEPVLKVLDDVSKIEGESEDKEAFLDVIKDIQLFASKADRTLDKLVHSDANWLMKTFMKMM</sequence>
<evidence type="ECO:0000256" key="1">
    <source>
        <dbReference type="ARBA" id="ARBA00023015"/>
    </source>
</evidence>
<dbReference type="PANTHER" id="PTHR38465:SF1">
    <property type="entry name" value="HTH-TYPE TRANSCRIPTIONAL REGULATOR MJ1563-RELATED"/>
    <property type="match status" value="1"/>
</dbReference>
<evidence type="ECO:0000256" key="3">
    <source>
        <dbReference type="ARBA" id="ARBA00023163"/>
    </source>
</evidence>
<evidence type="ECO:0000256" key="4">
    <source>
        <dbReference type="PIRNR" id="PIRNR006707"/>
    </source>
</evidence>
<evidence type="ECO:0000313" key="6">
    <source>
        <dbReference type="EMBL" id="BDS14683.1"/>
    </source>
</evidence>
<dbReference type="GO" id="GO:0003677">
    <property type="term" value="F:DNA binding"/>
    <property type="evidence" value="ECO:0007669"/>
    <property type="project" value="UniProtKB-UniRule"/>
</dbReference>
<dbReference type="InterPro" id="IPR036390">
    <property type="entry name" value="WH_DNA-bd_sf"/>
</dbReference>
<dbReference type="SUPFAM" id="SSF46785">
    <property type="entry name" value="Winged helix' DNA-binding domain"/>
    <property type="match status" value="1"/>
</dbReference>
<dbReference type="AlphaFoldDB" id="A0A915YK33"/>
<comment type="similarity">
    <text evidence="4">Belongs to the GbsR family.</text>
</comment>
<keyword evidence="2 4" id="KW-0238">DNA-binding</keyword>
<feature type="domain" description="HTH marR-type" evidence="5">
    <location>
        <begin position="22"/>
        <end position="80"/>
    </location>
</feature>
<gene>
    <name evidence="6" type="ORF">AsAng_0054640</name>
</gene>
<protein>
    <recommendedName>
        <fullName evidence="4">HTH-type transcriptional regulator</fullName>
    </recommendedName>
</protein>
<dbReference type="InterPro" id="IPR000835">
    <property type="entry name" value="HTH_MarR-typ"/>
</dbReference>
<evidence type="ECO:0000259" key="5">
    <source>
        <dbReference type="Pfam" id="PF12802"/>
    </source>
</evidence>
<evidence type="ECO:0000313" key="7">
    <source>
        <dbReference type="Proteomes" id="UP001060919"/>
    </source>
</evidence>
<dbReference type="InterPro" id="IPR036388">
    <property type="entry name" value="WH-like_DNA-bd_sf"/>
</dbReference>
<proteinExistence type="inferred from homology"/>
<accession>A0A915YK33</accession>
<dbReference type="Proteomes" id="UP001060919">
    <property type="component" value="Chromosome"/>
</dbReference>